<reference evidence="5 6" key="1">
    <citation type="journal article" date="2011" name="Science">
        <title>The ecoresponsive genome of Daphnia pulex.</title>
        <authorList>
            <person name="Colbourne J.K."/>
            <person name="Pfrender M.E."/>
            <person name="Gilbert D."/>
            <person name="Thomas W.K."/>
            <person name="Tucker A."/>
            <person name="Oakley T.H."/>
            <person name="Tokishita S."/>
            <person name="Aerts A."/>
            <person name="Arnold G.J."/>
            <person name="Basu M.K."/>
            <person name="Bauer D.J."/>
            <person name="Caceres C.E."/>
            <person name="Carmel L."/>
            <person name="Casola C."/>
            <person name="Choi J.H."/>
            <person name="Detter J.C."/>
            <person name="Dong Q."/>
            <person name="Dusheyko S."/>
            <person name="Eads B.D."/>
            <person name="Frohlich T."/>
            <person name="Geiler-Samerotte K.A."/>
            <person name="Gerlach D."/>
            <person name="Hatcher P."/>
            <person name="Jogdeo S."/>
            <person name="Krijgsveld J."/>
            <person name="Kriventseva E.V."/>
            <person name="Kultz D."/>
            <person name="Laforsch C."/>
            <person name="Lindquist E."/>
            <person name="Lopez J."/>
            <person name="Manak J.R."/>
            <person name="Muller J."/>
            <person name="Pangilinan J."/>
            <person name="Patwardhan R.P."/>
            <person name="Pitluck S."/>
            <person name="Pritham E.J."/>
            <person name="Rechtsteiner A."/>
            <person name="Rho M."/>
            <person name="Rogozin I.B."/>
            <person name="Sakarya O."/>
            <person name="Salamov A."/>
            <person name="Schaack S."/>
            <person name="Shapiro H."/>
            <person name="Shiga Y."/>
            <person name="Skalitzky C."/>
            <person name="Smith Z."/>
            <person name="Souvorov A."/>
            <person name="Sung W."/>
            <person name="Tang Z."/>
            <person name="Tsuchiya D."/>
            <person name="Tu H."/>
            <person name="Vos H."/>
            <person name="Wang M."/>
            <person name="Wolf Y.I."/>
            <person name="Yamagata H."/>
            <person name="Yamada T."/>
            <person name="Ye Y."/>
            <person name="Shaw J.R."/>
            <person name="Andrews J."/>
            <person name="Crease T.J."/>
            <person name="Tang H."/>
            <person name="Lucas S.M."/>
            <person name="Robertson H.M."/>
            <person name="Bork P."/>
            <person name="Koonin E.V."/>
            <person name="Zdobnov E.M."/>
            <person name="Grigoriev I.V."/>
            <person name="Lynch M."/>
            <person name="Boore J.L."/>
        </authorList>
    </citation>
    <scope>NUCLEOTIDE SEQUENCE [LARGE SCALE GENOMIC DNA]</scope>
</reference>
<feature type="region of interest" description="Disordered" evidence="3">
    <location>
        <begin position="39"/>
        <end position="59"/>
    </location>
</feature>
<dbReference type="AlphaFoldDB" id="E9H6M0"/>
<organism evidence="5 6">
    <name type="scientific">Daphnia pulex</name>
    <name type="common">Water flea</name>
    <dbReference type="NCBI Taxonomy" id="6669"/>
    <lineage>
        <taxon>Eukaryota</taxon>
        <taxon>Metazoa</taxon>
        <taxon>Ecdysozoa</taxon>
        <taxon>Arthropoda</taxon>
        <taxon>Crustacea</taxon>
        <taxon>Branchiopoda</taxon>
        <taxon>Diplostraca</taxon>
        <taxon>Cladocera</taxon>
        <taxon>Anomopoda</taxon>
        <taxon>Daphniidae</taxon>
        <taxon>Daphnia</taxon>
    </lineage>
</organism>
<dbReference type="InParanoid" id="E9H6M0"/>
<dbReference type="GO" id="GO:0062129">
    <property type="term" value="C:chitin-based extracellular matrix"/>
    <property type="evidence" value="ECO:0000318"/>
    <property type="project" value="GO_Central"/>
</dbReference>
<gene>
    <name evidence="5" type="ORF">DAPPUDRAFT_326064</name>
</gene>
<dbReference type="PROSITE" id="PS00233">
    <property type="entry name" value="CHIT_BIND_RR_1"/>
    <property type="match status" value="2"/>
</dbReference>
<protein>
    <recommendedName>
        <fullName evidence="7">Cuticular protein</fullName>
    </recommendedName>
</protein>
<dbReference type="InterPro" id="IPR050468">
    <property type="entry name" value="Cuticle_Struct_Prot"/>
</dbReference>
<dbReference type="OMA" id="NDHTQET"/>
<evidence type="ECO:0000256" key="2">
    <source>
        <dbReference type="PROSITE-ProRule" id="PRU00497"/>
    </source>
</evidence>
<dbReference type="eggNOG" id="ENOG502S2TA">
    <property type="taxonomic scope" value="Eukaryota"/>
</dbReference>
<feature type="compositionally biased region" description="Polar residues" evidence="3">
    <location>
        <begin position="218"/>
        <end position="263"/>
    </location>
</feature>
<dbReference type="InterPro" id="IPR031311">
    <property type="entry name" value="CHIT_BIND_RR_consensus"/>
</dbReference>
<evidence type="ECO:0000313" key="6">
    <source>
        <dbReference type="Proteomes" id="UP000000305"/>
    </source>
</evidence>
<feature type="chain" id="PRO_5003240882" description="Cuticular protein" evidence="4">
    <location>
        <begin position="18"/>
        <end position="351"/>
    </location>
</feature>
<dbReference type="PROSITE" id="PS51155">
    <property type="entry name" value="CHIT_BIND_RR_2"/>
    <property type="match status" value="2"/>
</dbReference>
<accession>E9H6M0</accession>
<sequence>MKTSVAAILLLACAVSGRWVQQPTTSDVARQFQSQDGFGQAKFGYSHPGQSAETHRDAKGNQVGSYAYISPEGREIRVNYIADENGYRVDNDHTQETAEVAAARSAHLAAHAAALAAARAATPDQEQWDAPQPIKSKPVVTVPQQQSWSAPQQTTWEAPQRSWAAAEPVQVNHGLPQPVEDTPEVKAAKAEFYASYREAAARAPQEENVIAPQQTNWDAPQQKSWTAPQQNTWSAPQQSNWVAPQSVQPSTSDTARQYQSQDGFGQAKFGYSHPGQSAETHRDAQGNQVGSYAYINPEGKEIRVNYIADKNGFRVDNDHTQETAEVAAARSSHMAAHAAALAAAKAASPNQ</sequence>
<evidence type="ECO:0008006" key="7">
    <source>
        <dbReference type="Google" id="ProtNLM"/>
    </source>
</evidence>
<dbReference type="HOGENOM" id="CLU_742411_0_0_1"/>
<dbReference type="OrthoDB" id="6351272at2759"/>
<dbReference type="GO" id="GO:0008010">
    <property type="term" value="F:structural constituent of chitin-based larval cuticle"/>
    <property type="evidence" value="ECO:0000318"/>
    <property type="project" value="GO_Central"/>
</dbReference>
<evidence type="ECO:0000256" key="4">
    <source>
        <dbReference type="SAM" id="SignalP"/>
    </source>
</evidence>
<evidence type="ECO:0000256" key="3">
    <source>
        <dbReference type="SAM" id="MobiDB-lite"/>
    </source>
</evidence>
<keyword evidence="1 2" id="KW-0193">Cuticle</keyword>
<dbReference type="FunCoup" id="E9H6M0">
    <property type="interactions" value="111"/>
</dbReference>
<dbReference type="PANTHER" id="PTHR10380:SF196">
    <property type="entry name" value="CUTICULAR PROTEIN 72EA"/>
    <property type="match status" value="1"/>
</dbReference>
<dbReference type="Proteomes" id="UP000000305">
    <property type="component" value="Unassembled WGS sequence"/>
</dbReference>
<dbReference type="PhylomeDB" id="E9H6M0"/>
<dbReference type="InterPro" id="IPR000618">
    <property type="entry name" value="Insect_cuticle"/>
</dbReference>
<dbReference type="EMBL" id="GL732598">
    <property type="protein sequence ID" value="EFX72610.1"/>
    <property type="molecule type" value="Genomic_DNA"/>
</dbReference>
<keyword evidence="6" id="KW-1185">Reference proteome</keyword>
<dbReference type="STRING" id="6669.E9H6M0"/>
<feature type="region of interest" description="Disordered" evidence="3">
    <location>
        <begin position="218"/>
        <end position="286"/>
    </location>
</feature>
<dbReference type="PANTHER" id="PTHR10380">
    <property type="entry name" value="CUTICLE PROTEIN"/>
    <property type="match status" value="1"/>
</dbReference>
<evidence type="ECO:0000256" key="1">
    <source>
        <dbReference type="ARBA" id="ARBA00022460"/>
    </source>
</evidence>
<feature type="signal peptide" evidence="4">
    <location>
        <begin position="1"/>
        <end position="17"/>
    </location>
</feature>
<dbReference type="Pfam" id="PF00379">
    <property type="entry name" value="Chitin_bind_4"/>
    <property type="match status" value="2"/>
</dbReference>
<evidence type="ECO:0000313" key="5">
    <source>
        <dbReference type="EMBL" id="EFX72610.1"/>
    </source>
</evidence>
<proteinExistence type="predicted"/>
<dbReference type="KEGG" id="dpx:DAPPUDRAFT_326064"/>
<keyword evidence="4" id="KW-0732">Signal</keyword>
<name>E9H6M0_DAPPU</name>